<dbReference type="Pfam" id="PF02090">
    <property type="entry name" value="SPAM"/>
    <property type="match status" value="1"/>
</dbReference>
<evidence type="ECO:0000313" key="2">
    <source>
        <dbReference type="Proteomes" id="UP000013111"/>
    </source>
</evidence>
<name>A0A831EJS3_ERWAM</name>
<gene>
    <name evidence="1" type="ORF">BN437_1626</name>
</gene>
<proteinExistence type="predicted"/>
<evidence type="ECO:0000313" key="1">
    <source>
        <dbReference type="EMBL" id="CCO93561.1"/>
    </source>
</evidence>
<comment type="caution">
    <text evidence="1">The sequence shown here is derived from an EMBL/GenBank/DDBJ whole genome shotgun (WGS) entry which is preliminary data.</text>
</comment>
<dbReference type="Proteomes" id="UP000013111">
    <property type="component" value="Unassembled WGS sequence"/>
</dbReference>
<sequence>MNYMDAWHSGRQLIILLKYRRSIIDLKIVKIKSHLSQLNLLINEQIREYNLLKQQLNRFIPSGVLNRSEIYRNIRRQGVLLSRQQLYIIKLNQLDDEKMRQEQALQNYQSEKCFLEKKHHKISCNIYRQYTDYRMRSDNHTEDDELELICYDKSKL</sequence>
<accession>A0A831EJS3</accession>
<dbReference type="EMBL" id="CAPB01000012">
    <property type="protein sequence ID" value="CCO93561.1"/>
    <property type="molecule type" value="Genomic_DNA"/>
</dbReference>
<dbReference type="RefSeq" id="WP_004157282.1">
    <property type="nucleotide sequence ID" value="NZ_BAYW01000002.1"/>
</dbReference>
<reference evidence="1 2" key="2">
    <citation type="submission" date="2013-04" db="EMBL/GenBank/DDBJ databases">
        <title>Comparative genomics of 12 strains of Erwinia amylovora identifies a pan-genome with a large conserved core and provides insights into host specificity.</title>
        <authorList>
            <person name="Mann R.A."/>
            <person name="Smits T.H.M."/>
            <person name="Buehlmann A."/>
            <person name="Blom J."/>
            <person name="Goesmann A."/>
            <person name="Frey J.E."/>
            <person name="Plummer K.M."/>
            <person name="Beer S.V."/>
            <person name="Luck J."/>
            <person name="Duffy B."/>
            <person name="Rodoni B."/>
        </authorList>
    </citation>
    <scope>NUCLEOTIDE SEQUENCE [LARGE SCALE GENOMIC DNA]</scope>
    <source>
        <strain evidence="2">CFBP 1232</strain>
    </source>
</reference>
<dbReference type="GeneID" id="97605860"/>
<organism evidence="1 2">
    <name type="scientific">Erwinia amylovora NBRC 12687 = CFBP 1232</name>
    <dbReference type="NCBI Taxonomy" id="1219359"/>
    <lineage>
        <taxon>Bacteria</taxon>
        <taxon>Pseudomonadati</taxon>
        <taxon>Pseudomonadota</taxon>
        <taxon>Gammaproteobacteria</taxon>
        <taxon>Enterobacterales</taxon>
        <taxon>Erwiniaceae</taxon>
        <taxon>Erwinia</taxon>
    </lineage>
</organism>
<reference evidence="1 2" key="1">
    <citation type="submission" date="2012-11" db="EMBL/GenBank/DDBJ databases">
        <authorList>
            <person name="Linke B."/>
        </authorList>
    </citation>
    <scope>NUCLEOTIDE SEQUENCE [LARGE SCALE GENOMIC DNA]</scope>
    <source>
        <strain evidence="2">CFBP 1232</strain>
    </source>
</reference>
<protein>
    <submittedName>
        <fullName evidence="1">Uncharacterized protein</fullName>
    </submittedName>
</protein>
<dbReference type="InterPro" id="IPR002954">
    <property type="entry name" value="Salm_SPAgM"/>
</dbReference>
<dbReference type="AlphaFoldDB" id="A0A831EJS3"/>